<keyword evidence="4 5" id="KW-0413">Isomerase</keyword>
<evidence type="ECO:0000259" key="7">
    <source>
        <dbReference type="PROSITE" id="PS50059"/>
    </source>
</evidence>
<dbReference type="EC" id="5.2.1.8" evidence="6"/>
<dbReference type="SUPFAM" id="SSF54534">
    <property type="entry name" value="FKBP-like"/>
    <property type="match status" value="1"/>
</dbReference>
<dbReference type="PANTHER" id="PTHR43811">
    <property type="entry name" value="FKBP-TYPE PEPTIDYL-PROLYL CIS-TRANS ISOMERASE FKPA"/>
    <property type="match status" value="1"/>
</dbReference>
<dbReference type="GO" id="GO:0003755">
    <property type="term" value="F:peptidyl-prolyl cis-trans isomerase activity"/>
    <property type="evidence" value="ECO:0007669"/>
    <property type="project" value="UniProtKB-UniRule"/>
</dbReference>
<dbReference type="InterPro" id="IPR001179">
    <property type="entry name" value="PPIase_FKBP_dom"/>
</dbReference>
<protein>
    <recommendedName>
        <fullName evidence="6">Peptidyl-prolyl cis-trans isomerase</fullName>
        <ecNumber evidence="6">5.2.1.8</ecNumber>
    </recommendedName>
</protein>
<dbReference type="PANTHER" id="PTHR43811:SF19">
    <property type="entry name" value="39 KDA FK506-BINDING NUCLEAR PROTEIN"/>
    <property type="match status" value="1"/>
</dbReference>
<evidence type="ECO:0000256" key="6">
    <source>
        <dbReference type="RuleBase" id="RU003915"/>
    </source>
</evidence>
<feature type="domain" description="PPIase FKBP-type" evidence="7">
    <location>
        <begin position="42"/>
        <end position="128"/>
    </location>
</feature>
<dbReference type="PROSITE" id="PS50059">
    <property type="entry name" value="FKBP_PPIASE"/>
    <property type="match status" value="1"/>
</dbReference>
<dbReference type="Gene3D" id="3.10.50.40">
    <property type="match status" value="1"/>
</dbReference>
<dbReference type="FunFam" id="3.10.50.40:FF:000006">
    <property type="entry name" value="Peptidyl-prolyl cis-trans isomerase"/>
    <property type="match status" value="1"/>
</dbReference>
<evidence type="ECO:0000313" key="9">
    <source>
        <dbReference type="Proteomes" id="UP000228809"/>
    </source>
</evidence>
<dbReference type="AlphaFoldDB" id="A0A2M6WFD9"/>
<evidence type="ECO:0000256" key="4">
    <source>
        <dbReference type="ARBA" id="ARBA00023235"/>
    </source>
</evidence>
<evidence type="ECO:0000256" key="5">
    <source>
        <dbReference type="PROSITE-ProRule" id="PRU00277"/>
    </source>
</evidence>
<dbReference type="EMBL" id="PFBJ01000003">
    <property type="protein sequence ID" value="PIT91492.1"/>
    <property type="molecule type" value="Genomic_DNA"/>
</dbReference>
<dbReference type="Proteomes" id="UP000228809">
    <property type="component" value="Unassembled WGS sequence"/>
</dbReference>
<evidence type="ECO:0000256" key="2">
    <source>
        <dbReference type="ARBA" id="ARBA00006577"/>
    </source>
</evidence>
<evidence type="ECO:0000313" key="8">
    <source>
        <dbReference type="EMBL" id="PIT91492.1"/>
    </source>
</evidence>
<comment type="catalytic activity">
    <reaction evidence="1 5 6">
        <text>[protein]-peptidylproline (omega=180) = [protein]-peptidylproline (omega=0)</text>
        <dbReference type="Rhea" id="RHEA:16237"/>
        <dbReference type="Rhea" id="RHEA-COMP:10747"/>
        <dbReference type="Rhea" id="RHEA-COMP:10748"/>
        <dbReference type="ChEBI" id="CHEBI:83833"/>
        <dbReference type="ChEBI" id="CHEBI:83834"/>
        <dbReference type="EC" id="5.2.1.8"/>
    </reaction>
</comment>
<keyword evidence="3 5" id="KW-0697">Rotamase</keyword>
<evidence type="ECO:0000256" key="3">
    <source>
        <dbReference type="ARBA" id="ARBA00023110"/>
    </source>
</evidence>
<accession>A0A2M6WFD9</accession>
<dbReference type="InterPro" id="IPR046357">
    <property type="entry name" value="PPIase_dom_sf"/>
</dbReference>
<proteinExistence type="inferred from homology"/>
<comment type="caution">
    <text evidence="8">The sequence shown here is derived from an EMBL/GenBank/DDBJ whole genome shotgun (WGS) entry which is preliminary data.</text>
</comment>
<name>A0A2M6WFD9_9BACT</name>
<dbReference type="Pfam" id="PF00254">
    <property type="entry name" value="FKBP_C"/>
    <property type="match status" value="1"/>
</dbReference>
<evidence type="ECO:0000256" key="1">
    <source>
        <dbReference type="ARBA" id="ARBA00000971"/>
    </source>
</evidence>
<reference evidence="9" key="1">
    <citation type="submission" date="2017-09" db="EMBL/GenBank/DDBJ databases">
        <title>Depth-based differentiation of microbial function through sediment-hosted aquifers and enrichment of novel symbionts in the deep terrestrial subsurface.</title>
        <authorList>
            <person name="Probst A.J."/>
            <person name="Ladd B."/>
            <person name="Jarett J.K."/>
            <person name="Geller-Mcgrath D.E."/>
            <person name="Sieber C.M.K."/>
            <person name="Emerson J.B."/>
            <person name="Anantharaman K."/>
            <person name="Thomas B.C."/>
            <person name="Malmstrom R."/>
            <person name="Stieglmeier M."/>
            <person name="Klingl A."/>
            <person name="Woyke T."/>
            <person name="Ryan C.M."/>
            <person name="Banfield J.F."/>
        </authorList>
    </citation>
    <scope>NUCLEOTIDE SEQUENCE [LARGE SCALE GENOMIC DNA]</scope>
</reference>
<sequence>MRSAGTTVTEAPMVDTEENSATVNQLHITDIQEGTGSEAKAGDTVSVHYVGTLTNGQKFDSSKDRGEPFSFTLGTGSVIAGWEQGVVGMKVGGVRKLVIPSSLAYSAVAGHPLQKETLVFEVELLGIE</sequence>
<gene>
    <name evidence="8" type="ORF">COU17_00500</name>
</gene>
<organism evidence="8 9">
    <name type="scientific">Candidatus Kaiserbacteria bacterium CG10_big_fil_rev_8_21_14_0_10_49_17</name>
    <dbReference type="NCBI Taxonomy" id="1974609"/>
    <lineage>
        <taxon>Bacteria</taxon>
        <taxon>Candidatus Kaiseribacteriota</taxon>
    </lineage>
</organism>
<comment type="similarity">
    <text evidence="2 6">Belongs to the FKBP-type PPIase family.</text>
</comment>